<dbReference type="GO" id="GO:0072344">
    <property type="term" value="P:rescue of stalled ribosome"/>
    <property type="evidence" value="ECO:0007669"/>
    <property type="project" value="InterPro"/>
</dbReference>
<dbReference type="EMBL" id="JMCG01000001">
    <property type="protein sequence ID" value="KGK11736.1"/>
    <property type="molecule type" value="Genomic_DNA"/>
</dbReference>
<dbReference type="Proteomes" id="UP000029994">
    <property type="component" value="Unassembled WGS sequence"/>
</dbReference>
<dbReference type="STRING" id="29495.EA26_10635"/>
<feature type="compositionally biased region" description="Basic residues" evidence="1">
    <location>
        <begin position="45"/>
        <end position="57"/>
    </location>
</feature>
<dbReference type="InterPro" id="IPR005589">
    <property type="entry name" value="ArfA"/>
</dbReference>
<name>A0A099LWC0_9VIBR</name>
<gene>
    <name evidence="3" type="ORF">EA26_10635</name>
    <name evidence="2" type="ORF">RZY48_001634</name>
</gene>
<evidence type="ECO:0000313" key="2">
    <source>
        <dbReference type="EMBL" id="ELN6932247.1"/>
    </source>
</evidence>
<proteinExistence type="predicted"/>
<dbReference type="eggNOG" id="COG3036">
    <property type="taxonomic scope" value="Bacteria"/>
</dbReference>
<sequence length="85" mass="9436">MKCKNKTHSDTHEHELGRGVIQDNALKALVTSQLFKTRVVKAKKGKGSFSRKMKHRGKEPGAKGMKKIHFAPGSFVIDGLIPVLR</sequence>
<protein>
    <submittedName>
        <fullName evidence="2">Ribosome alternative rescue factor ArfA</fullName>
    </submittedName>
</protein>
<evidence type="ECO:0000313" key="3">
    <source>
        <dbReference type="EMBL" id="KGK11736.1"/>
    </source>
</evidence>
<keyword evidence="4" id="KW-1185">Reference proteome</keyword>
<accession>A0A099LWC0</accession>
<evidence type="ECO:0000256" key="1">
    <source>
        <dbReference type="SAM" id="MobiDB-lite"/>
    </source>
</evidence>
<organism evidence="3 4">
    <name type="scientific">Vibrio navarrensis</name>
    <dbReference type="NCBI Taxonomy" id="29495"/>
    <lineage>
        <taxon>Bacteria</taxon>
        <taxon>Pseudomonadati</taxon>
        <taxon>Pseudomonadota</taxon>
        <taxon>Gammaproteobacteria</taxon>
        <taxon>Vibrionales</taxon>
        <taxon>Vibrionaceae</taxon>
        <taxon>Vibrio</taxon>
    </lineage>
</organism>
<dbReference type="EMBL" id="ABNSCA010000003">
    <property type="protein sequence ID" value="ELN6932247.1"/>
    <property type="molecule type" value="Genomic_DNA"/>
</dbReference>
<reference evidence="3 4" key="1">
    <citation type="submission" date="2014-04" db="EMBL/GenBank/DDBJ databases">
        <title>Genome sequencing of Vibrio navarrensis strains.</title>
        <authorList>
            <person name="Gladney L.M."/>
            <person name="Katz L.S."/>
            <person name="Marino-Ramirez L."/>
            <person name="Jordan I.K."/>
        </authorList>
    </citation>
    <scope>NUCLEOTIDE SEQUENCE [LARGE SCALE GENOMIC DNA]</scope>
    <source>
        <strain evidence="3 4">ATCC 51183</strain>
    </source>
</reference>
<comment type="caution">
    <text evidence="3">The sequence shown here is derived from an EMBL/GenBank/DDBJ whole genome shotgun (WGS) entry which is preliminary data.</text>
</comment>
<evidence type="ECO:0000313" key="4">
    <source>
        <dbReference type="Proteomes" id="UP000029994"/>
    </source>
</evidence>
<dbReference type="Pfam" id="PF03889">
    <property type="entry name" value="ArfA"/>
    <property type="match status" value="1"/>
</dbReference>
<feature type="region of interest" description="Disordered" evidence="1">
    <location>
        <begin position="45"/>
        <end position="65"/>
    </location>
</feature>
<dbReference type="AlphaFoldDB" id="A0A099LWC0"/>
<reference evidence="2" key="2">
    <citation type="submission" date="2023-10" db="EMBL/GenBank/DDBJ databases">
        <authorList>
            <consortium name="PulseNet: The National Subtyping Network for Foodborne Disease Surveillance"/>
        </authorList>
    </citation>
    <scope>NUCLEOTIDE SEQUENCE</scope>
    <source>
        <strain evidence="2">PNUSAV004886</strain>
    </source>
</reference>
<dbReference type="GeneID" id="43683632"/>
<dbReference type="Proteomes" id="UP001253463">
    <property type="component" value="Unassembled WGS sequence"/>
</dbReference>
<dbReference type="RefSeq" id="WP_052079254.1">
    <property type="nucleotide sequence ID" value="NZ_CAWPVW010000087.1"/>
</dbReference>